<dbReference type="InterPro" id="IPR002049">
    <property type="entry name" value="LE_dom"/>
</dbReference>
<dbReference type="PROSITE" id="PS50027">
    <property type="entry name" value="EGF_LAM_2"/>
    <property type="match status" value="3"/>
</dbReference>
<dbReference type="Pfam" id="PF00053">
    <property type="entry name" value="EGF_laminin"/>
    <property type="match status" value="4"/>
</dbReference>
<dbReference type="KEGG" id="alim:106528742"/>
<dbReference type="InParanoid" id="A0A2I4CHI4"/>
<keyword evidence="2" id="KW-0732">Signal</keyword>
<gene>
    <name evidence="11" type="primary">LOC106528742</name>
</gene>
<evidence type="ECO:0000256" key="5">
    <source>
        <dbReference type="ARBA" id="ARBA00023157"/>
    </source>
</evidence>
<dbReference type="FunFam" id="2.10.25.10:FF:000051">
    <property type="entry name" value="Laminin subunit alpha 4"/>
    <property type="match status" value="1"/>
</dbReference>
<comment type="caution">
    <text evidence="8">Lacks conserved residue(s) required for the propagation of feature annotation.</text>
</comment>
<accession>A0A2I4CHI4</accession>
<evidence type="ECO:0000259" key="9">
    <source>
        <dbReference type="PROSITE" id="PS50027"/>
    </source>
</evidence>
<dbReference type="PANTHER" id="PTHR10574:SF406">
    <property type="entry name" value="LAMININ SUBUNIT ALPHA 5"/>
    <property type="match status" value="1"/>
</dbReference>
<dbReference type="PRINTS" id="PR00011">
    <property type="entry name" value="EGFLAMININ"/>
</dbReference>
<dbReference type="Proteomes" id="UP000192220">
    <property type="component" value="Unplaced"/>
</dbReference>
<dbReference type="GO" id="GO:0005604">
    <property type="term" value="C:basement membrane"/>
    <property type="evidence" value="ECO:0007669"/>
    <property type="project" value="UniProtKB-SubCell"/>
</dbReference>
<dbReference type="Gene3D" id="2.10.25.10">
    <property type="entry name" value="Laminin"/>
    <property type="match status" value="3"/>
</dbReference>
<dbReference type="AlphaFoldDB" id="A0A2I4CHI4"/>
<keyword evidence="4" id="KW-0964">Secreted</keyword>
<protein>
    <submittedName>
        <fullName evidence="11">Laminin subunit alpha-5</fullName>
    </submittedName>
</protein>
<feature type="disulfide bond" evidence="8">
    <location>
        <begin position="83"/>
        <end position="92"/>
    </location>
</feature>
<sequence>MVVGSRCQPCRCNDNTDPNMLFTDCHPLTGECLSCMHNTAGLHCHVCAPGYYGDAIGAKNCTKCNCSSCGTESCDPHTGQCHCKPGVTGPRCEQCQVGMFGFSSCSGCRQCECDASAALVQPCESQSGQCACQPGVTGPTCRQCAPGYWDYGPDGCKKCDCRGGHCDPRTGDCRCPDGMTGKQCDICTQQHTVPVETKHGVHCETCDSCVMVLLQDLEEINSVTSAL</sequence>
<feature type="domain" description="Laminin EGF-like" evidence="9">
    <location>
        <begin position="64"/>
        <end position="110"/>
    </location>
</feature>
<dbReference type="GO" id="GO:0009888">
    <property type="term" value="P:tissue development"/>
    <property type="evidence" value="ECO:0007669"/>
    <property type="project" value="TreeGrafter"/>
</dbReference>
<dbReference type="CDD" id="cd00055">
    <property type="entry name" value="EGF_Lam"/>
    <property type="match status" value="3"/>
</dbReference>
<feature type="non-terminal residue" evidence="11">
    <location>
        <position position="227"/>
    </location>
</feature>
<feature type="domain" description="Laminin EGF-like" evidence="9">
    <location>
        <begin position="10"/>
        <end position="63"/>
    </location>
</feature>
<feature type="disulfide bond" evidence="8">
    <location>
        <begin position="47"/>
        <end position="61"/>
    </location>
</feature>
<dbReference type="SMART" id="SM00181">
    <property type="entry name" value="EGF"/>
    <property type="match status" value="4"/>
</dbReference>
<evidence type="ECO:0000256" key="3">
    <source>
        <dbReference type="ARBA" id="ARBA00022737"/>
    </source>
</evidence>
<proteinExistence type="predicted"/>
<evidence type="ECO:0000256" key="2">
    <source>
        <dbReference type="ARBA" id="ARBA00022729"/>
    </source>
</evidence>
<dbReference type="OrthoDB" id="10011303at2759"/>
<dbReference type="PROSITE" id="PS01248">
    <property type="entry name" value="EGF_LAM_1"/>
    <property type="match status" value="2"/>
</dbReference>
<keyword evidence="6" id="KW-0325">Glycoprotein</keyword>
<organism evidence="10 11">
    <name type="scientific">Austrofundulus limnaeus</name>
    <name type="common">Annual killifish</name>
    <dbReference type="NCBI Taxonomy" id="52670"/>
    <lineage>
        <taxon>Eukaryota</taxon>
        <taxon>Metazoa</taxon>
        <taxon>Chordata</taxon>
        <taxon>Craniata</taxon>
        <taxon>Vertebrata</taxon>
        <taxon>Euteleostomi</taxon>
        <taxon>Actinopterygii</taxon>
        <taxon>Neopterygii</taxon>
        <taxon>Teleostei</taxon>
        <taxon>Neoteleostei</taxon>
        <taxon>Acanthomorphata</taxon>
        <taxon>Ovalentaria</taxon>
        <taxon>Atherinomorphae</taxon>
        <taxon>Cyprinodontiformes</taxon>
        <taxon>Rivulidae</taxon>
        <taxon>Austrofundulus</taxon>
    </lineage>
</organism>
<dbReference type="InterPro" id="IPR000742">
    <property type="entry name" value="EGF"/>
</dbReference>
<dbReference type="SUPFAM" id="SSF57196">
    <property type="entry name" value="EGF/Laminin"/>
    <property type="match status" value="3"/>
</dbReference>
<feature type="disulfide bond" evidence="8">
    <location>
        <begin position="111"/>
        <end position="123"/>
    </location>
</feature>
<evidence type="ECO:0000256" key="6">
    <source>
        <dbReference type="ARBA" id="ARBA00023180"/>
    </source>
</evidence>
<evidence type="ECO:0000313" key="10">
    <source>
        <dbReference type="Proteomes" id="UP000192220"/>
    </source>
</evidence>
<dbReference type="GO" id="GO:0009887">
    <property type="term" value="P:animal organ morphogenesis"/>
    <property type="evidence" value="ECO:0007669"/>
    <property type="project" value="TreeGrafter"/>
</dbReference>
<feature type="disulfide bond" evidence="8">
    <location>
        <begin position="132"/>
        <end position="141"/>
    </location>
</feature>
<keyword evidence="4" id="KW-0084">Basement membrane</keyword>
<evidence type="ECO:0000256" key="1">
    <source>
        <dbReference type="ARBA" id="ARBA00004302"/>
    </source>
</evidence>
<dbReference type="GO" id="GO:0005576">
    <property type="term" value="C:extracellular region"/>
    <property type="evidence" value="ECO:0007669"/>
    <property type="project" value="UniProtKB-ARBA"/>
</dbReference>
<dbReference type="InterPro" id="IPR050440">
    <property type="entry name" value="Laminin/Netrin_ECM"/>
</dbReference>
<dbReference type="STRING" id="52670.A0A2I4CHI4"/>
<keyword evidence="3" id="KW-0677">Repeat</keyword>
<comment type="subcellular location">
    <subcellularLocation>
        <location evidence="1">Secreted</location>
        <location evidence="1">Extracellular space</location>
        <location evidence="1">Extracellular matrix</location>
        <location evidence="1">Basement membrane</location>
    </subcellularLocation>
</comment>
<feature type="domain" description="Laminin EGF-like" evidence="9">
    <location>
        <begin position="111"/>
        <end position="158"/>
    </location>
</feature>
<evidence type="ECO:0000256" key="7">
    <source>
        <dbReference type="ARBA" id="ARBA00023292"/>
    </source>
</evidence>
<reference evidence="11" key="1">
    <citation type="submission" date="2025-08" db="UniProtKB">
        <authorList>
            <consortium name="RefSeq"/>
        </authorList>
    </citation>
    <scope>IDENTIFICATION</scope>
</reference>
<dbReference type="PANTHER" id="PTHR10574">
    <property type="entry name" value="NETRIN/LAMININ-RELATED"/>
    <property type="match status" value="1"/>
</dbReference>
<keyword evidence="7 8" id="KW-0424">Laminin EGF-like domain</keyword>
<dbReference type="RefSeq" id="XP_013879443.1">
    <property type="nucleotide sequence ID" value="XM_014023989.1"/>
</dbReference>
<name>A0A2I4CHI4_AUSLI</name>
<keyword evidence="4" id="KW-0272">Extracellular matrix</keyword>
<keyword evidence="5 8" id="KW-1015">Disulfide bond</keyword>
<feature type="disulfide bond" evidence="8">
    <location>
        <begin position="35"/>
        <end position="44"/>
    </location>
</feature>
<dbReference type="GeneID" id="106528742"/>
<dbReference type="SMART" id="SM00180">
    <property type="entry name" value="EGF_Lam"/>
    <property type="match status" value="4"/>
</dbReference>
<evidence type="ECO:0000313" key="11">
    <source>
        <dbReference type="RefSeq" id="XP_013879443.1"/>
    </source>
</evidence>
<evidence type="ECO:0000256" key="8">
    <source>
        <dbReference type="PROSITE-ProRule" id="PRU00460"/>
    </source>
</evidence>
<dbReference type="FunFam" id="2.10.25.10:FF:000074">
    <property type="entry name" value="Laminin subunit alpha"/>
    <property type="match status" value="2"/>
</dbReference>
<evidence type="ECO:0000256" key="4">
    <source>
        <dbReference type="ARBA" id="ARBA00022869"/>
    </source>
</evidence>
<feature type="disulfide bond" evidence="8">
    <location>
        <begin position="113"/>
        <end position="130"/>
    </location>
</feature>
<keyword evidence="10" id="KW-1185">Reference proteome</keyword>